<proteinExistence type="predicted"/>
<keyword evidence="9" id="KW-1185">Reference proteome</keyword>
<organism evidence="7 8">
    <name type="scientific">Oligella ureolytica</name>
    <dbReference type="NCBI Taxonomy" id="90244"/>
    <lineage>
        <taxon>Bacteria</taxon>
        <taxon>Pseudomonadati</taxon>
        <taxon>Pseudomonadota</taxon>
        <taxon>Betaproteobacteria</taxon>
        <taxon>Burkholderiales</taxon>
        <taxon>Alcaligenaceae</taxon>
        <taxon>Oligella</taxon>
    </lineage>
</organism>
<evidence type="ECO:0000313" key="8">
    <source>
        <dbReference type="Proteomes" id="UP000254603"/>
    </source>
</evidence>
<reference evidence="6 9" key="2">
    <citation type="submission" date="2020-12" db="EMBL/GenBank/DDBJ databases">
        <title>FDA dAtabase for Regulatory Grade micrObial Sequences (FDA-ARGOS): Supporting development and validation of Infectious Disease Dx tests.</title>
        <authorList>
            <person name="Sproer C."/>
            <person name="Gronow S."/>
            <person name="Severitt S."/>
            <person name="Schroder I."/>
            <person name="Tallon L."/>
            <person name="Sadzewicz L."/>
            <person name="Zhao X."/>
            <person name="Boylan J."/>
            <person name="Ott S."/>
            <person name="Bowen H."/>
            <person name="Vavikolanu K."/>
            <person name="Mehta A."/>
            <person name="Aluvathingal J."/>
            <person name="Nadendla S."/>
            <person name="Lowell S."/>
            <person name="Myers T."/>
            <person name="Yan Y."/>
            <person name="Sichtig H."/>
        </authorList>
    </citation>
    <scope>NUCLEOTIDE SEQUENCE [LARGE SCALE GENOMIC DNA]</scope>
    <source>
        <strain evidence="6 9">FDAARGOS_872</strain>
    </source>
</reference>
<dbReference type="PROSITE" id="PS51077">
    <property type="entry name" value="HTH_ICLR"/>
    <property type="match status" value="1"/>
</dbReference>
<keyword evidence="3" id="KW-0804">Transcription</keyword>
<dbReference type="InterPro" id="IPR050707">
    <property type="entry name" value="HTH_MetabolicPath_Reg"/>
</dbReference>
<feature type="domain" description="IclR-ED" evidence="5">
    <location>
        <begin position="84"/>
        <end position="267"/>
    </location>
</feature>
<dbReference type="Proteomes" id="UP000254603">
    <property type="component" value="Unassembled WGS sequence"/>
</dbReference>
<dbReference type="InterPro" id="IPR029016">
    <property type="entry name" value="GAF-like_dom_sf"/>
</dbReference>
<protein>
    <submittedName>
        <fullName evidence="6">IclR family transcriptional regulator</fullName>
    </submittedName>
    <submittedName>
        <fullName evidence="7">Solvent efflux pump srpABC operon corepressor</fullName>
    </submittedName>
</protein>
<dbReference type="AlphaFoldDB" id="A0A378XGV5"/>
<evidence type="ECO:0000259" key="4">
    <source>
        <dbReference type="PROSITE" id="PS51077"/>
    </source>
</evidence>
<feature type="domain" description="HTH iclR-type" evidence="4">
    <location>
        <begin position="21"/>
        <end position="83"/>
    </location>
</feature>
<dbReference type="SUPFAM" id="SSF55781">
    <property type="entry name" value="GAF domain-like"/>
    <property type="match status" value="1"/>
</dbReference>
<dbReference type="InterPro" id="IPR036390">
    <property type="entry name" value="WH_DNA-bd_sf"/>
</dbReference>
<dbReference type="EMBL" id="UGSB01000001">
    <property type="protein sequence ID" value="SUA53988.1"/>
    <property type="molecule type" value="Genomic_DNA"/>
</dbReference>
<dbReference type="GO" id="GO:0045892">
    <property type="term" value="P:negative regulation of DNA-templated transcription"/>
    <property type="evidence" value="ECO:0007669"/>
    <property type="project" value="TreeGrafter"/>
</dbReference>
<gene>
    <name evidence="7" type="primary">srpS</name>
    <name evidence="6" type="ORF">I6G29_06560</name>
    <name evidence="7" type="ORF">NCTC11997_01368</name>
</gene>
<dbReference type="PANTHER" id="PTHR30136">
    <property type="entry name" value="HELIX-TURN-HELIX TRANSCRIPTIONAL REGULATOR, ICLR FAMILY"/>
    <property type="match status" value="1"/>
</dbReference>
<keyword evidence="1" id="KW-0805">Transcription regulation</keyword>
<dbReference type="Pfam" id="PF09339">
    <property type="entry name" value="HTH_IclR"/>
    <property type="match status" value="1"/>
</dbReference>
<dbReference type="GO" id="GO:0003700">
    <property type="term" value="F:DNA-binding transcription factor activity"/>
    <property type="evidence" value="ECO:0007669"/>
    <property type="project" value="TreeGrafter"/>
</dbReference>
<dbReference type="STRING" id="1122619.GCA_000373745_01777"/>
<evidence type="ECO:0000313" key="9">
    <source>
        <dbReference type="Proteomes" id="UP000594903"/>
    </source>
</evidence>
<dbReference type="InterPro" id="IPR036388">
    <property type="entry name" value="WH-like_DNA-bd_sf"/>
</dbReference>
<dbReference type="InterPro" id="IPR005471">
    <property type="entry name" value="Tscrpt_reg_IclR_N"/>
</dbReference>
<name>A0A378XGV5_9BURK</name>
<dbReference type="Gene3D" id="1.10.10.10">
    <property type="entry name" value="Winged helix-like DNA-binding domain superfamily/Winged helix DNA-binding domain"/>
    <property type="match status" value="1"/>
</dbReference>
<dbReference type="PANTHER" id="PTHR30136:SF33">
    <property type="entry name" value="TRANSCRIPTIONAL REGULATORY PROTEIN"/>
    <property type="match status" value="1"/>
</dbReference>
<evidence type="ECO:0000256" key="2">
    <source>
        <dbReference type="ARBA" id="ARBA00023125"/>
    </source>
</evidence>
<evidence type="ECO:0000313" key="6">
    <source>
        <dbReference type="EMBL" id="QPT41182.1"/>
    </source>
</evidence>
<dbReference type="GO" id="GO:0003677">
    <property type="term" value="F:DNA binding"/>
    <property type="evidence" value="ECO:0007669"/>
    <property type="project" value="UniProtKB-KW"/>
</dbReference>
<evidence type="ECO:0000256" key="1">
    <source>
        <dbReference type="ARBA" id="ARBA00023015"/>
    </source>
</evidence>
<dbReference type="Proteomes" id="UP000594903">
    <property type="component" value="Chromosome"/>
</dbReference>
<dbReference type="InterPro" id="IPR014757">
    <property type="entry name" value="Tscrpt_reg_IclR_C"/>
</dbReference>
<dbReference type="RefSeq" id="WP_018574952.1">
    <property type="nucleotide sequence ID" value="NZ_UGSB01000001.1"/>
</dbReference>
<keyword evidence="2" id="KW-0238">DNA-binding</keyword>
<accession>A0A378XGV5</accession>
<evidence type="ECO:0000313" key="7">
    <source>
        <dbReference type="EMBL" id="SUA53988.1"/>
    </source>
</evidence>
<evidence type="ECO:0000259" key="5">
    <source>
        <dbReference type="PROSITE" id="PS51078"/>
    </source>
</evidence>
<dbReference type="EMBL" id="CP065725">
    <property type="protein sequence ID" value="QPT41182.1"/>
    <property type="molecule type" value="Genomic_DNA"/>
</dbReference>
<dbReference type="SMART" id="SM00346">
    <property type="entry name" value="HTH_ICLR"/>
    <property type="match status" value="1"/>
</dbReference>
<dbReference type="OrthoDB" id="5401369at2"/>
<dbReference type="Gene3D" id="3.30.450.40">
    <property type="match status" value="1"/>
</dbReference>
<sequence>MLNNLLSSIEQSEKESDRQFITSLARGLSVLYSQRFYPNGMSHQQIVDITQLPKATVSRVLHTLIKLRFLRKHPSTGLYVTDIRFREMAQIALDSNQLVRDARPLMMAFAEKYEVSVSLAVEDGGEMLYLESIRSPARLAVQLTVGSTVPLIDTAIGRAYYSALDDTQRKLLEDHGLKAHLAENQEVRKRILREQMDFFTEHGYCYSVGEFSHDITAVAVVVRSDGVTNGVYALNASVPSSRVSLEELIAKVVEPLKALAKDLEQLS</sequence>
<evidence type="ECO:0000256" key="3">
    <source>
        <dbReference type="ARBA" id="ARBA00023163"/>
    </source>
</evidence>
<reference evidence="7 8" key="1">
    <citation type="submission" date="2018-06" db="EMBL/GenBank/DDBJ databases">
        <authorList>
            <consortium name="Pathogen Informatics"/>
            <person name="Doyle S."/>
        </authorList>
    </citation>
    <scope>NUCLEOTIDE SEQUENCE [LARGE SCALE GENOMIC DNA]</scope>
    <source>
        <strain evidence="7 8">NCTC11997</strain>
    </source>
</reference>
<dbReference type="Pfam" id="PF01614">
    <property type="entry name" value="IclR_C"/>
    <property type="match status" value="1"/>
</dbReference>
<dbReference type="PROSITE" id="PS51078">
    <property type="entry name" value="ICLR_ED"/>
    <property type="match status" value="1"/>
</dbReference>
<dbReference type="SUPFAM" id="SSF46785">
    <property type="entry name" value="Winged helix' DNA-binding domain"/>
    <property type="match status" value="1"/>
</dbReference>